<dbReference type="InterPro" id="IPR048430">
    <property type="entry name" value="MASE9"/>
</dbReference>
<dbReference type="InterPro" id="IPR052020">
    <property type="entry name" value="Cyclic_di-GMP/3'3'-cGAMP_PDE"/>
</dbReference>
<dbReference type="InterPro" id="IPR037522">
    <property type="entry name" value="HD_GYP_dom"/>
</dbReference>
<dbReference type="InterPro" id="IPR003607">
    <property type="entry name" value="HD/PDEase_dom"/>
</dbReference>
<dbReference type="PANTHER" id="PTHR45228:SF4">
    <property type="entry name" value="LIPOPROTEIN"/>
    <property type="match status" value="1"/>
</dbReference>
<dbReference type="CDD" id="cd00077">
    <property type="entry name" value="HDc"/>
    <property type="match status" value="1"/>
</dbReference>
<accession>A0A7V4AKY9</accession>
<feature type="domain" description="HD-GYP" evidence="3">
    <location>
        <begin position="210"/>
        <end position="406"/>
    </location>
</feature>
<sequence>MRALRAYVTSLVSVFLLLLALGSWSPAPAEKLAFFGLLTALLARFAVPLPLVGTVRLHYFGALALAYSVPPGWAGLFSALALPFASRPPDFLREAFNRSQVGLAALLAAHAYGAVGGLPGALLGAGVYFAANTGAMLLLTWFLKGLPPKEAWRRNYAPYGVTYLLTSPVALLAARLYEVPVLTGFGPLDVAVLLLPVVYLRYMWLLRRRVEEATLSMLRGMVRSLEARDPYTALHSERVAAIAQDVGRALGLKEAELDTLVLGARLHDIGKVGVRDEVLLKPGKLTPAEWEEMRSHPEVGLRILEPMLPYLGPIGSIVLHHHERWDGGGYPKGLKGEEIPFLVQIVAVADAYEAMTSDRPYRRALSPEEAAEVIRKEAGRQFSPRVAEAFLRVWEATPAWRTREAFAQASREVVL</sequence>
<proteinExistence type="predicted"/>
<dbReference type="Pfam" id="PF20972">
    <property type="entry name" value="MASE9"/>
    <property type="match status" value="1"/>
</dbReference>
<dbReference type="SUPFAM" id="SSF109604">
    <property type="entry name" value="HD-domain/PDEase-like"/>
    <property type="match status" value="1"/>
</dbReference>
<keyword evidence="1" id="KW-0472">Membrane</keyword>
<dbReference type="PANTHER" id="PTHR45228">
    <property type="entry name" value="CYCLIC DI-GMP PHOSPHODIESTERASE TM_0186-RELATED"/>
    <property type="match status" value="1"/>
</dbReference>
<dbReference type="Gene3D" id="1.10.3210.10">
    <property type="entry name" value="Hypothetical protein af1432"/>
    <property type="match status" value="1"/>
</dbReference>
<feature type="transmembrane region" description="Helical" evidence="1">
    <location>
        <begin position="180"/>
        <end position="200"/>
    </location>
</feature>
<feature type="domain" description="HD" evidence="2">
    <location>
        <begin position="232"/>
        <end position="355"/>
    </location>
</feature>
<protein>
    <submittedName>
        <fullName evidence="4">HD-GYP domain-containing protein</fullName>
    </submittedName>
</protein>
<dbReference type="PROSITE" id="PS51832">
    <property type="entry name" value="HD_GYP"/>
    <property type="match status" value="1"/>
</dbReference>
<evidence type="ECO:0000259" key="3">
    <source>
        <dbReference type="PROSITE" id="PS51832"/>
    </source>
</evidence>
<feature type="transmembrane region" description="Helical" evidence="1">
    <location>
        <begin position="155"/>
        <end position="174"/>
    </location>
</feature>
<gene>
    <name evidence="4" type="ORF">ENT80_01060</name>
</gene>
<reference evidence="4" key="1">
    <citation type="journal article" date="2020" name="mSystems">
        <title>Genome- and Community-Level Interaction Insights into Carbon Utilization and Element Cycling Functions of Hydrothermarchaeota in Hydrothermal Sediment.</title>
        <authorList>
            <person name="Zhou Z."/>
            <person name="Liu Y."/>
            <person name="Xu W."/>
            <person name="Pan J."/>
            <person name="Luo Z.H."/>
            <person name="Li M."/>
        </authorList>
    </citation>
    <scope>NUCLEOTIDE SEQUENCE [LARGE SCALE GENOMIC DNA]</scope>
    <source>
        <strain evidence="4">SpSt-611</strain>
    </source>
</reference>
<evidence type="ECO:0000256" key="1">
    <source>
        <dbReference type="SAM" id="Phobius"/>
    </source>
</evidence>
<dbReference type="InterPro" id="IPR006674">
    <property type="entry name" value="HD_domain"/>
</dbReference>
<dbReference type="SMART" id="SM00471">
    <property type="entry name" value="HDc"/>
    <property type="match status" value="1"/>
</dbReference>
<dbReference type="Pfam" id="PF13487">
    <property type="entry name" value="HD_5"/>
    <property type="match status" value="1"/>
</dbReference>
<feature type="transmembrane region" description="Helical" evidence="1">
    <location>
        <begin position="121"/>
        <end position="143"/>
    </location>
</feature>
<name>A0A7V4AKY9_9DEIN</name>
<evidence type="ECO:0000259" key="2">
    <source>
        <dbReference type="PROSITE" id="PS51831"/>
    </source>
</evidence>
<feature type="transmembrane region" description="Helical" evidence="1">
    <location>
        <begin position="59"/>
        <end position="83"/>
    </location>
</feature>
<comment type="caution">
    <text evidence="4">The sequence shown here is derived from an EMBL/GenBank/DDBJ whole genome shotgun (WGS) entry which is preliminary data.</text>
</comment>
<dbReference type="AlphaFoldDB" id="A0A7V4AKY9"/>
<dbReference type="PROSITE" id="PS51831">
    <property type="entry name" value="HD"/>
    <property type="match status" value="1"/>
</dbReference>
<keyword evidence="1" id="KW-0812">Transmembrane</keyword>
<keyword evidence="1" id="KW-1133">Transmembrane helix</keyword>
<dbReference type="EMBL" id="DTAB01000062">
    <property type="protein sequence ID" value="HGN84759.1"/>
    <property type="molecule type" value="Genomic_DNA"/>
</dbReference>
<evidence type="ECO:0000313" key="4">
    <source>
        <dbReference type="EMBL" id="HGN84759.1"/>
    </source>
</evidence>
<organism evidence="4">
    <name type="scientific">Thermus tengchongensis</name>
    <dbReference type="NCBI Taxonomy" id="1214928"/>
    <lineage>
        <taxon>Bacteria</taxon>
        <taxon>Thermotogati</taxon>
        <taxon>Deinococcota</taxon>
        <taxon>Deinococci</taxon>
        <taxon>Thermales</taxon>
        <taxon>Thermaceae</taxon>
        <taxon>Thermus</taxon>
    </lineage>
</organism>